<reference evidence="2" key="1">
    <citation type="journal article" date="2022" name="Nat. Commun.">
        <title>Chromosome evolution and the genetic basis of agronomically important traits in greater yam.</title>
        <authorList>
            <person name="Bredeson J.V."/>
            <person name="Lyons J.B."/>
            <person name="Oniyinde I.O."/>
            <person name="Okereke N.R."/>
            <person name="Kolade O."/>
            <person name="Nnabue I."/>
            <person name="Nwadili C.O."/>
            <person name="Hribova E."/>
            <person name="Parker M."/>
            <person name="Nwogha J."/>
            <person name="Shu S."/>
            <person name="Carlson J."/>
            <person name="Kariba R."/>
            <person name="Muthemba S."/>
            <person name="Knop K."/>
            <person name="Barton G.J."/>
            <person name="Sherwood A.V."/>
            <person name="Lopez-Montes A."/>
            <person name="Asiedu R."/>
            <person name="Jamnadass R."/>
            <person name="Muchugi A."/>
            <person name="Goodstein D."/>
            <person name="Egesi C.N."/>
            <person name="Featherston J."/>
            <person name="Asfaw A."/>
            <person name="Simpson G.G."/>
            <person name="Dolezel J."/>
            <person name="Hendre P.S."/>
            <person name="Van Deynze A."/>
            <person name="Kumar P.L."/>
            <person name="Obidiegwu J.E."/>
            <person name="Bhattacharjee R."/>
            <person name="Rokhsar D.S."/>
        </authorList>
    </citation>
    <scope>NUCLEOTIDE SEQUENCE [LARGE SCALE GENOMIC DNA]</scope>
    <source>
        <strain evidence="2">cv. TDa95/00328</strain>
    </source>
</reference>
<gene>
    <name evidence="1" type="ORF">IHE45_04G112800</name>
</gene>
<keyword evidence="2" id="KW-1185">Reference proteome</keyword>
<evidence type="ECO:0000313" key="1">
    <source>
        <dbReference type="EMBL" id="KAH7686549.1"/>
    </source>
</evidence>
<protein>
    <submittedName>
        <fullName evidence="1">F-box domain-containing protein</fullName>
    </submittedName>
</protein>
<accession>A0ACB7WFI9</accession>
<proteinExistence type="predicted"/>
<evidence type="ECO:0000313" key="2">
    <source>
        <dbReference type="Proteomes" id="UP000827976"/>
    </source>
</evidence>
<sequence length="114" mass="12612">MTATLKARKDDCGKPEALNDETTPVAAVPALLLPADLIGRVFSQLDCVDLLSCSLVCKQWCIDAAELRDGWKNEYIEAWKLYGLGIKRDIHPPSSACLIRDLAVYRCYNGLILS</sequence>
<organism evidence="1 2">
    <name type="scientific">Dioscorea alata</name>
    <name type="common">Purple yam</name>
    <dbReference type="NCBI Taxonomy" id="55571"/>
    <lineage>
        <taxon>Eukaryota</taxon>
        <taxon>Viridiplantae</taxon>
        <taxon>Streptophyta</taxon>
        <taxon>Embryophyta</taxon>
        <taxon>Tracheophyta</taxon>
        <taxon>Spermatophyta</taxon>
        <taxon>Magnoliopsida</taxon>
        <taxon>Liliopsida</taxon>
        <taxon>Dioscoreales</taxon>
        <taxon>Dioscoreaceae</taxon>
        <taxon>Dioscorea</taxon>
    </lineage>
</organism>
<dbReference type="Proteomes" id="UP000827976">
    <property type="component" value="Chromosome 4"/>
</dbReference>
<dbReference type="EMBL" id="CM037014">
    <property type="protein sequence ID" value="KAH7686549.1"/>
    <property type="molecule type" value="Genomic_DNA"/>
</dbReference>
<comment type="caution">
    <text evidence="1">The sequence shown here is derived from an EMBL/GenBank/DDBJ whole genome shotgun (WGS) entry which is preliminary data.</text>
</comment>
<name>A0ACB7WFI9_DIOAL</name>